<dbReference type="PROSITE" id="PS50067">
    <property type="entry name" value="KINESIN_MOTOR_2"/>
    <property type="match status" value="1"/>
</dbReference>
<feature type="compositionally biased region" description="Polar residues" evidence="7">
    <location>
        <begin position="71"/>
        <end position="86"/>
    </location>
</feature>
<dbReference type="SMART" id="SM00129">
    <property type="entry name" value="KISc"/>
    <property type="match status" value="1"/>
</dbReference>
<comment type="similarity">
    <text evidence="5">Belongs to the TRAFAC class myosin-kinesin ATPase superfamily. Kinesin family.</text>
</comment>
<dbReference type="PRINTS" id="PR00380">
    <property type="entry name" value="KINESINHEAVY"/>
</dbReference>
<reference evidence="9 10" key="1">
    <citation type="journal article" date="2018" name="Mol. Biol. Evol.">
        <title>Broad Genomic Sampling Reveals a Smut Pathogenic Ancestry of the Fungal Clade Ustilaginomycotina.</title>
        <authorList>
            <person name="Kijpornyongpan T."/>
            <person name="Mondo S.J."/>
            <person name="Barry K."/>
            <person name="Sandor L."/>
            <person name="Lee J."/>
            <person name="Lipzen A."/>
            <person name="Pangilinan J."/>
            <person name="LaButti K."/>
            <person name="Hainaut M."/>
            <person name="Henrissat B."/>
            <person name="Grigoriev I.V."/>
            <person name="Spatafora J.W."/>
            <person name="Aime M.C."/>
        </authorList>
    </citation>
    <scope>NUCLEOTIDE SEQUENCE [LARGE SCALE GENOMIC DNA]</scope>
    <source>
        <strain evidence="9 10">MCA 3882</strain>
    </source>
</reference>
<dbReference type="InterPro" id="IPR027640">
    <property type="entry name" value="Kinesin-like_fam"/>
</dbReference>
<keyword evidence="2 5" id="KW-0547">Nucleotide-binding</keyword>
<dbReference type="PANTHER" id="PTHR47972:SF45">
    <property type="entry name" value="PROTEIN CLARET SEGREGATIONAL"/>
    <property type="match status" value="1"/>
</dbReference>
<keyword evidence="1" id="KW-0493">Microtubule</keyword>
<dbReference type="OrthoDB" id="3176171at2759"/>
<evidence type="ECO:0000256" key="2">
    <source>
        <dbReference type="ARBA" id="ARBA00022741"/>
    </source>
</evidence>
<dbReference type="Gene3D" id="3.40.850.10">
    <property type="entry name" value="Kinesin motor domain"/>
    <property type="match status" value="1"/>
</dbReference>
<evidence type="ECO:0000256" key="6">
    <source>
        <dbReference type="SAM" id="Coils"/>
    </source>
</evidence>
<dbReference type="GO" id="GO:0007018">
    <property type="term" value="P:microtubule-based movement"/>
    <property type="evidence" value="ECO:0007669"/>
    <property type="project" value="InterPro"/>
</dbReference>
<evidence type="ECO:0000256" key="1">
    <source>
        <dbReference type="ARBA" id="ARBA00022701"/>
    </source>
</evidence>
<organism evidence="9 10">
    <name type="scientific">Meira miltonrushii</name>
    <dbReference type="NCBI Taxonomy" id="1280837"/>
    <lineage>
        <taxon>Eukaryota</taxon>
        <taxon>Fungi</taxon>
        <taxon>Dikarya</taxon>
        <taxon>Basidiomycota</taxon>
        <taxon>Ustilaginomycotina</taxon>
        <taxon>Exobasidiomycetes</taxon>
        <taxon>Exobasidiales</taxon>
        <taxon>Brachybasidiaceae</taxon>
        <taxon>Meira</taxon>
    </lineage>
</organism>
<feature type="binding site" evidence="5">
    <location>
        <begin position="370"/>
        <end position="377"/>
    </location>
    <ligand>
        <name>ATP</name>
        <dbReference type="ChEBI" id="CHEBI:30616"/>
    </ligand>
</feature>
<evidence type="ECO:0000256" key="5">
    <source>
        <dbReference type="PROSITE-ProRule" id="PRU00283"/>
    </source>
</evidence>
<sequence>MEINKQTIKPSRGPTLPRAPLHAMTNRTSQKGRTPSDQIAQSSILNTKSRETPVTSVKRRISGGSAKPIPSRSTAGRSVSAHNQGSGVKRIVGDGRMDAIETQLASMQSLFDLERRRTEDILIREQTERRQQEDKVRQLEEDLMEQRRAALLSAERNSRSLADDELDDLLRKHQKEKRELQDEIDRERMTVNSLKSALEQRSTAHLTMDSTNVALRAQIDTLKSRIEEMEEEKNEVLSHTSMIREENERLQASLRDAESLRRKLHNEVQELRGNIRVFVRVRPPISAGKVGFSHPVPEASIRYTDDLESKRIELATNAESAMGTATMRSHAFEFDRVFRPDASQADVFAEVEHLIQSVLDGYNTCIFAYGQTGSGKTFTLEGPNLPDADALTEANFANDEGLIPRAVSMLWKTANDLQSKGWQYSFEGQMLEIYNEGINDLLGKAEVDKAKHEIRHEKGRTFVSDTVTVQLQSPKELFTLLSRAKRRRQVAATLMNERSSRSHCVFTLRVVGRNLETLESSDAVLNLVDLAGSERLNNSGSGKDAARLKEAQNINKSLSSLADVITALGGQAKSSNGTTPSTTVTNSAAHIPYRNSTLTWLLKNSLGGNSKTLMLLALSPLLEHQSESLCSLRFASKVNSTVIGTARRVRAA</sequence>
<keyword evidence="4 5" id="KW-0505">Motor protein</keyword>
<protein>
    <submittedName>
        <fullName evidence="9">C-terminal kinesin</fullName>
    </submittedName>
</protein>
<evidence type="ECO:0000256" key="7">
    <source>
        <dbReference type="SAM" id="MobiDB-lite"/>
    </source>
</evidence>
<proteinExistence type="inferred from homology"/>
<dbReference type="InParanoid" id="A0A316VI58"/>
<evidence type="ECO:0000256" key="4">
    <source>
        <dbReference type="ARBA" id="ARBA00023175"/>
    </source>
</evidence>
<feature type="domain" description="Kinesin motor" evidence="8">
    <location>
        <begin position="274"/>
        <end position="641"/>
    </location>
</feature>
<dbReference type="STRING" id="1280837.A0A316VI58"/>
<accession>A0A316VI58</accession>
<keyword evidence="6" id="KW-0175">Coiled coil</keyword>
<dbReference type="InterPro" id="IPR036961">
    <property type="entry name" value="Kinesin_motor_dom_sf"/>
</dbReference>
<feature type="compositionally biased region" description="Polar residues" evidence="7">
    <location>
        <begin position="25"/>
        <end position="55"/>
    </location>
</feature>
<gene>
    <name evidence="9" type="ORF">FA14DRAFT_119141</name>
</gene>
<evidence type="ECO:0000313" key="10">
    <source>
        <dbReference type="Proteomes" id="UP000245771"/>
    </source>
</evidence>
<dbReference type="Pfam" id="PF00225">
    <property type="entry name" value="Kinesin"/>
    <property type="match status" value="1"/>
</dbReference>
<dbReference type="GO" id="GO:0003777">
    <property type="term" value="F:microtubule motor activity"/>
    <property type="evidence" value="ECO:0007669"/>
    <property type="project" value="InterPro"/>
</dbReference>
<dbReference type="EMBL" id="KZ819602">
    <property type="protein sequence ID" value="PWN37347.1"/>
    <property type="molecule type" value="Genomic_DNA"/>
</dbReference>
<dbReference type="GeneID" id="37018118"/>
<dbReference type="RefSeq" id="XP_025357649.1">
    <property type="nucleotide sequence ID" value="XM_025496337.1"/>
</dbReference>
<keyword evidence="10" id="KW-1185">Reference proteome</keyword>
<keyword evidence="3 5" id="KW-0067">ATP-binding</keyword>
<evidence type="ECO:0000259" key="8">
    <source>
        <dbReference type="PROSITE" id="PS50067"/>
    </source>
</evidence>
<feature type="region of interest" description="Disordered" evidence="7">
    <location>
        <begin position="1"/>
        <end position="92"/>
    </location>
</feature>
<feature type="coiled-coil region" evidence="6">
    <location>
        <begin position="122"/>
        <end position="274"/>
    </location>
</feature>
<dbReference type="SUPFAM" id="SSF52540">
    <property type="entry name" value="P-loop containing nucleoside triphosphate hydrolases"/>
    <property type="match status" value="1"/>
</dbReference>
<dbReference type="GO" id="GO:0008017">
    <property type="term" value="F:microtubule binding"/>
    <property type="evidence" value="ECO:0007669"/>
    <property type="project" value="InterPro"/>
</dbReference>
<dbReference type="InterPro" id="IPR027417">
    <property type="entry name" value="P-loop_NTPase"/>
</dbReference>
<evidence type="ECO:0000256" key="3">
    <source>
        <dbReference type="ARBA" id="ARBA00022840"/>
    </source>
</evidence>
<dbReference type="Proteomes" id="UP000245771">
    <property type="component" value="Unassembled WGS sequence"/>
</dbReference>
<dbReference type="GO" id="GO:0005524">
    <property type="term" value="F:ATP binding"/>
    <property type="evidence" value="ECO:0007669"/>
    <property type="project" value="UniProtKB-UniRule"/>
</dbReference>
<dbReference type="FunCoup" id="A0A316VI58">
    <property type="interactions" value="149"/>
</dbReference>
<dbReference type="GO" id="GO:0005874">
    <property type="term" value="C:microtubule"/>
    <property type="evidence" value="ECO:0007669"/>
    <property type="project" value="UniProtKB-KW"/>
</dbReference>
<evidence type="ECO:0000313" key="9">
    <source>
        <dbReference type="EMBL" id="PWN37347.1"/>
    </source>
</evidence>
<dbReference type="PANTHER" id="PTHR47972">
    <property type="entry name" value="KINESIN-LIKE PROTEIN KLP-3"/>
    <property type="match status" value="1"/>
</dbReference>
<dbReference type="AlphaFoldDB" id="A0A316VI58"/>
<name>A0A316VI58_9BASI</name>
<dbReference type="InterPro" id="IPR001752">
    <property type="entry name" value="Kinesin_motor_dom"/>
</dbReference>